<evidence type="ECO:0000313" key="1">
    <source>
        <dbReference type="EMBL" id="MDC8012071.1"/>
    </source>
</evidence>
<organism evidence="1 2">
    <name type="scientific">Tahibacter soli</name>
    <dbReference type="NCBI Taxonomy" id="2983605"/>
    <lineage>
        <taxon>Bacteria</taxon>
        <taxon>Pseudomonadati</taxon>
        <taxon>Pseudomonadota</taxon>
        <taxon>Gammaproteobacteria</taxon>
        <taxon>Lysobacterales</taxon>
        <taxon>Rhodanobacteraceae</taxon>
        <taxon>Tahibacter</taxon>
    </lineage>
</organism>
<protein>
    <submittedName>
        <fullName evidence="1">Uncharacterized protein</fullName>
    </submittedName>
</protein>
<dbReference type="EMBL" id="JAOVZO020000003">
    <property type="protein sequence ID" value="MDC8012071.1"/>
    <property type="molecule type" value="Genomic_DNA"/>
</dbReference>
<comment type="caution">
    <text evidence="1">The sequence shown here is derived from an EMBL/GenBank/DDBJ whole genome shotgun (WGS) entry which is preliminary data.</text>
</comment>
<dbReference type="RefSeq" id="WP_263543331.1">
    <property type="nucleotide sequence ID" value="NZ_JAOVZO020000003.1"/>
</dbReference>
<keyword evidence="2" id="KW-1185">Reference proteome</keyword>
<dbReference type="Proteomes" id="UP001139971">
    <property type="component" value="Unassembled WGS sequence"/>
</dbReference>
<name>A0A9X4BGW6_9GAMM</name>
<proteinExistence type="predicted"/>
<sequence>MTDQNTGTMHYVDRLGLRYGGAELVLTSNAAEGVLRPVPGPQHPVGEHDVVLLGWSSWGGGMMAVHAMLIHADGDSIALTGELTFTGDRHNTSFIVRRDGEQRVLLGIPQPPEAVHEPDDWALNLGADRAEPLKIDAIRQLPFVDAERRPTDTVYTANLAPRGEPPARVAWIAATANGFSIVDAPR</sequence>
<reference evidence="1" key="1">
    <citation type="submission" date="2023-02" db="EMBL/GenBank/DDBJ databases">
        <title>Tahibacter soli sp. nov. isolated from soil.</title>
        <authorList>
            <person name="Baek J.H."/>
            <person name="Lee J.K."/>
            <person name="Choi D.G."/>
            <person name="Jeon C.O."/>
        </authorList>
    </citation>
    <scope>NUCLEOTIDE SEQUENCE</scope>
    <source>
        <strain evidence="1">BL</strain>
    </source>
</reference>
<dbReference type="AlphaFoldDB" id="A0A9X4BGW6"/>
<accession>A0A9X4BGW6</accession>
<gene>
    <name evidence="1" type="ORF">OD750_005875</name>
</gene>
<evidence type="ECO:0000313" key="2">
    <source>
        <dbReference type="Proteomes" id="UP001139971"/>
    </source>
</evidence>